<dbReference type="GO" id="GO:0016020">
    <property type="term" value="C:membrane"/>
    <property type="evidence" value="ECO:0007669"/>
    <property type="project" value="GOC"/>
</dbReference>
<dbReference type="GO" id="GO:0009245">
    <property type="term" value="P:lipid A biosynthetic process"/>
    <property type="evidence" value="ECO:0007669"/>
    <property type="project" value="UniProtKB-UniRule"/>
</dbReference>
<comment type="similarity">
    <text evidence="7">Belongs to the transferase hexapeptide repeat family. LpxD subfamily.</text>
</comment>
<name>A0A1A8TNZ0_9GAMM</name>
<dbReference type="Gene3D" id="2.160.10.10">
    <property type="entry name" value="Hexapeptide repeat proteins"/>
    <property type="match status" value="1"/>
</dbReference>
<evidence type="ECO:0000256" key="2">
    <source>
        <dbReference type="ARBA" id="ARBA00022556"/>
    </source>
</evidence>
<gene>
    <name evidence="7 9" type="primary">lpxD</name>
    <name evidence="9" type="ORF">MAQ5080_03032</name>
</gene>
<keyword evidence="5 7" id="KW-0443">Lipid metabolism</keyword>
<feature type="active site" description="Proton acceptor" evidence="7">
    <location>
        <position position="239"/>
    </location>
</feature>
<evidence type="ECO:0000256" key="6">
    <source>
        <dbReference type="ARBA" id="ARBA00023315"/>
    </source>
</evidence>
<sequence>MGYTLSEIAAHVGGELFGDPDYCVSALGTLDHAEAGQLSFLSNPKYADKLSRCEAGAVLLRDVKDAESVRNAIIVRNPYLAFAQVTRLFTAAECGWQDSIHPSAIIHDSAELADNVTIGPNVTVGANVRIAAGCQLGPGCVLGEGVSLGEQTRLAANVTLYEKVKLGARCIVHSGTVIGADGFGFAPHNGEWIKIHQLGSVLIGDDVEIGANTTVDCGAIEDTVIGNGVKIDNLVQIAHNVVIGDNSAIAGCVGIAGSTVVGKNCTIAGGAGLAGHITLVDNVHITAMSLVTRSIDSPGSYSSGTALDSTQKWRKSAARLRRIENMAAQISKLEKQVKTLLTKG</sequence>
<dbReference type="InterPro" id="IPR001451">
    <property type="entry name" value="Hexapep"/>
</dbReference>
<keyword evidence="1 7" id="KW-0444">Lipid biosynthesis</keyword>
<dbReference type="EC" id="2.3.1.191" evidence="7"/>
<comment type="catalytic activity">
    <reaction evidence="7">
        <text>a UDP-3-O-[(3R)-3-hydroxyacyl]-alpha-D-glucosamine + a (3R)-hydroxyacyl-[ACP] = a UDP-2-N,3-O-bis[(3R)-3-hydroxyacyl]-alpha-D-glucosamine + holo-[ACP] + H(+)</text>
        <dbReference type="Rhea" id="RHEA:53836"/>
        <dbReference type="Rhea" id="RHEA-COMP:9685"/>
        <dbReference type="Rhea" id="RHEA-COMP:9945"/>
        <dbReference type="ChEBI" id="CHEBI:15378"/>
        <dbReference type="ChEBI" id="CHEBI:64479"/>
        <dbReference type="ChEBI" id="CHEBI:78827"/>
        <dbReference type="ChEBI" id="CHEBI:137740"/>
        <dbReference type="ChEBI" id="CHEBI:137748"/>
        <dbReference type="EC" id="2.3.1.191"/>
    </reaction>
</comment>
<comment type="subunit">
    <text evidence="7">Homotrimer.</text>
</comment>
<dbReference type="Gene3D" id="3.40.1390.10">
    <property type="entry name" value="MurE/MurF, N-terminal domain"/>
    <property type="match status" value="1"/>
</dbReference>
<keyword evidence="3 7" id="KW-0808">Transferase</keyword>
<dbReference type="Proteomes" id="UP000092627">
    <property type="component" value="Unassembled WGS sequence"/>
</dbReference>
<keyword evidence="2 7" id="KW-0441">Lipid A biosynthesis</keyword>
<accession>A0A1A8TNZ0</accession>
<evidence type="ECO:0000313" key="10">
    <source>
        <dbReference type="Proteomes" id="UP000092627"/>
    </source>
</evidence>
<evidence type="ECO:0000256" key="4">
    <source>
        <dbReference type="ARBA" id="ARBA00022737"/>
    </source>
</evidence>
<dbReference type="SUPFAM" id="SSF51161">
    <property type="entry name" value="Trimeric LpxA-like enzymes"/>
    <property type="match status" value="1"/>
</dbReference>
<dbReference type="EMBL" id="FLOC01000020">
    <property type="protein sequence ID" value="SBS34986.1"/>
    <property type="molecule type" value="Genomic_DNA"/>
</dbReference>
<dbReference type="GO" id="GO:0016410">
    <property type="term" value="F:N-acyltransferase activity"/>
    <property type="evidence" value="ECO:0007669"/>
    <property type="project" value="InterPro"/>
</dbReference>
<dbReference type="PROSITE" id="PS00101">
    <property type="entry name" value="HEXAPEP_TRANSFERASES"/>
    <property type="match status" value="1"/>
</dbReference>
<dbReference type="NCBIfam" id="NF002060">
    <property type="entry name" value="PRK00892.1"/>
    <property type="match status" value="1"/>
</dbReference>
<evidence type="ECO:0000259" key="8">
    <source>
        <dbReference type="Pfam" id="PF04613"/>
    </source>
</evidence>
<dbReference type="CDD" id="cd03352">
    <property type="entry name" value="LbH_LpxD"/>
    <property type="match status" value="1"/>
</dbReference>
<dbReference type="NCBIfam" id="TIGR01853">
    <property type="entry name" value="lipid_A_lpxD"/>
    <property type="match status" value="1"/>
</dbReference>
<organism evidence="9 10">
    <name type="scientific">Marinomonas aquimarina</name>
    <dbReference type="NCBI Taxonomy" id="295068"/>
    <lineage>
        <taxon>Bacteria</taxon>
        <taxon>Pseudomonadati</taxon>
        <taxon>Pseudomonadota</taxon>
        <taxon>Gammaproteobacteria</taxon>
        <taxon>Oceanospirillales</taxon>
        <taxon>Oceanospirillaceae</taxon>
        <taxon>Marinomonas</taxon>
    </lineage>
</organism>
<evidence type="ECO:0000256" key="5">
    <source>
        <dbReference type="ARBA" id="ARBA00023098"/>
    </source>
</evidence>
<comment type="function">
    <text evidence="7">Catalyzes the N-acylation of UDP-3-O-acylglucosamine using 3-hydroxyacyl-ACP as the acyl donor. Is involved in the biosynthesis of lipid A, a phosphorylated glycolipid that anchors the lipopolysaccharide to the outer membrane of the cell.</text>
</comment>
<evidence type="ECO:0000256" key="7">
    <source>
        <dbReference type="HAMAP-Rule" id="MF_00523"/>
    </source>
</evidence>
<dbReference type="GO" id="GO:0103118">
    <property type="term" value="F:UDP-3-O-[(3R)-3-hydroxyacyl]-glucosamine N-acyltransferase activity"/>
    <property type="evidence" value="ECO:0007669"/>
    <property type="project" value="UniProtKB-EC"/>
</dbReference>
<evidence type="ECO:0000313" key="9">
    <source>
        <dbReference type="EMBL" id="SBS34986.1"/>
    </source>
</evidence>
<dbReference type="PANTHER" id="PTHR43378">
    <property type="entry name" value="UDP-3-O-ACYLGLUCOSAMINE N-ACYLTRANSFERASE"/>
    <property type="match status" value="1"/>
</dbReference>
<dbReference type="InterPro" id="IPR018357">
    <property type="entry name" value="Hexapep_transf_CS"/>
</dbReference>
<keyword evidence="10" id="KW-1185">Reference proteome</keyword>
<dbReference type="Pfam" id="PF00132">
    <property type="entry name" value="Hexapep"/>
    <property type="match status" value="2"/>
</dbReference>
<dbReference type="UniPathway" id="UPA00973"/>
<dbReference type="RefSeq" id="WP_067212307.1">
    <property type="nucleotide sequence ID" value="NZ_FLOC01000020.1"/>
</dbReference>
<feature type="domain" description="UDP-3-O-[3-hydroxymyristoyl] glucosamine N-acyltransferase non-repeat region" evidence="8">
    <location>
        <begin position="24"/>
        <end position="88"/>
    </location>
</feature>
<dbReference type="AlphaFoldDB" id="A0A1A8TNZ0"/>
<evidence type="ECO:0000256" key="3">
    <source>
        <dbReference type="ARBA" id="ARBA00022679"/>
    </source>
</evidence>
<dbReference type="PANTHER" id="PTHR43378:SF2">
    <property type="entry name" value="UDP-3-O-ACYLGLUCOSAMINE N-ACYLTRANSFERASE 1, MITOCHONDRIAL-RELATED"/>
    <property type="match status" value="1"/>
</dbReference>
<protein>
    <recommendedName>
        <fullName evidence="7">UDP-3-O-acylglucosamine N-acyltransferase</fullName>
        <ecNumber evidence="7">2.3.1.191</ecNumber>
    </recommendedName>
</protein>
<dbReference type="InterPro" id="IPR011004">
    <property type="entry name" value="Trimer_LpxA-like_sf"/>
</dbReference>
<reference evidence="9 10" key="1">
    <citation type="submission" date="2016-06" db="EMBL/GenBank/DDBJ databases">
        <authorList>
            <person name="Kjaerup R.B."/>
            <person name="Dalgaard T.S."/>
            <person name="Juul-Madsen H.R."/>
        </authorList>
    </citation>
    <scope>NUCLEOTIDE SEQUENCE [LARGE SCALE GENOMIC DNA]</scope>
    <source>
        <strain evidence="9 10">CECT 5080</strain>
    </source>
</reference>
<dbReference type="Pfam" id="PF04613">
    <property type="entry name" value="LpxD"/>
    <property type="match status" value="1"/>
</dbReference>
<dbReference type="Gene3D" id="1.20.5.170">
    <property type="match status" value="1"/>
</dbReference>
<dbReference type="STRING" id="295068.MAQ5080_03032"/>
<dbReference type="OrthoDB" id="9784739at2"/>
<evidence type="ECO:0000256" key="1">
    <source>
        <dbReference type="ARBA" id="ARBA00022516"/>
    </source>
</evidence>
<dbReference type="HAMAP" id="MF_00523">
    <property type="entry name" value="LpxD"/>
    <property type="match status" value="1"/>
</dbReference>
<dbReference type="InterPro" id="IPR020573">
    <property type="entry name" value="UDP_GlcNAc_AcTrfase_non-rep"/>
</dbReference>
<keyword evidence="4 7" id="KW-0677">Repeat</keyword>
<comment type="pathway">
    <text evidence="7">Bacterial outer membrane biogenesis; LPS lipid A biosynthesis.</text>
</comment>
<proteinExistence type="inferred from homology"/>
<dbReference type="InterPro" id="IPR007691">
    <property type="entry name" value="LpxD"/>
</dbReference>
<keyword evidence="6 7" id="KW-0012">Acyltransferase</keyword>